<evidence type="ECO:0000313" key="6">
    <source>
        <dbReference type="EMBL" id="CAK9320043.1"/>
    </source>
</evidence>
<dbReference type="PANTHER" id="PTHR34224">
    <property type="entry name" value="INTERACTOR OF CONSTITUTIVE ACTIVE ROPS 2, CHLOROPLASTIC-RELATED"/>
    <property type="match status" value="1"/>
</dbReference>
<keyword evidence="7" id="KW-1185">Reference proteome</keyword>
<feature type="region of interest" description="Disordered" evidence="4">
    <location>
        <begin position="422"/>
        <end position="442"/>
    </location>
</feature>
<sequence>MHRIALEVVLLFLFMEKPISEIQPLTGLFHHMDTHMLVKAKARLAQREGERVEDYATFTYRHDLLGPTEHCESNEVKKVEKRDSRESIFIYLFFWFTSCGSESFEGEYQLFIQPAFILHQELQNMQTSKPKSLEAPLRKARPTRQLKAPGLDSVPASSSPLPPSKMTKERNPKTVVTKSVQSSVLEKKRPNRVSTIESQIAQLQDELKKAKDQLNSSESGKRRAKEEAEEAKQQLKVMSSELEDSRQQLLELSASEDERIQELRKISQDRDRAWQSELEALQKQHLMDSAALAAAMHENQKLKLQLERLAGSEANQSRHAESAHAEIQGLRIELKETLSLVEELKSKLSEYEDSEAQALEDLKKTQMELEKAKETVELLQSEGTNAMKAFSSISLELEQSKEKVTSLEALVSKYQNDLAEIDKRNLEDHSENKNNDKDDEENEYINQLKTELNCVRSEMGQLRLALDAADRRYQDEYLRSTIQIRSSYEEVESLKSESRRKEAAFEAELIQAKAQIKQLSTHLEDKEAQLLSISKEKETANLNQKSKESGNESDLTEQLKKLEADIEDLRASLLDKETELQGIIEENDMLRVDIQKMETERKIEHGESTDLEEQAKFANVETLNKLGSVNENLETEAELRRLRVQLDQWRKAAEAAAAMLSPGKDGKLVDISDPIDNNYPLGSFYSEDLDDDSPKKKNINMLKKIGVLWKKSQK</sequence>
<organism evidence="6 7">
    <name type="scientific">Citrullus colocynthis</name>
    <name type="common">colocynth</name>
    <dbReference type="NCBI Taxonomy" id="252529"/>
    <lineage>
        <taxon>Eukaryota</taxon>
        <taxon>Viridiplantae</taxon>
        <taxon>Streptophyta</taxon>
        <taxon>Embryophyta</taxon>
        <taxon>Tracheophyta</taxon>
        <taxon>Spermatophyta</taxon>
        <taxon>Magnoliopsida</taxon>
        <taxon>eudicotyledons</taxon>
        <taxon>Gunneridae</taxon>
        <taxon>Pentapetalae</taxon>
        <taxon>rosids</taxon>
        <taxon>fabids</taxon>
        <taxon>Cucurbitales</taxon>
        <taxon>Cucurbitaceae</taxon>
        <taxon>Benincaseae</taxon>
        <taxon>Citrullus</taxon>
    </lineage>
</organism>
<feature type="chain" id="PRO_5045392116" evidence="5">
    <location>
        <begin position="22"/>
        <end position="714"/>
    </location>
</feature>
<evidence type="ECO:0000256" key="5">
    <source>
        <dbReference type="SAM" id="SignalP"/>
    </source>
</evidence>
<feature type="region of interest" description="Disordered" evidence="4">
    <location>
        <begin position="127"/>
        <end position="195"/>
    </location>
</feature>
<dbReference type="PANTHER" id="PTHR34224:SF4">
    <property type="entry name" value="INTERACTOR OF CONSTITUTIVE ACTIVE ROPS 2, CHLOROPLASTIC"/>
    <property type="match status" value="1"/>
</dbReference>
<evidence type="ECO:0000256" key="1">
    <source>
        <dbReference type="ARBA" id="ARBA00009778"/>
    </source>
</evidence>
<evidence type="ECO:0000256" key="2">
    <source>
        <dbReference type="ARBA" id="ARBA00023054"/>
    </source>
</evidence>
<name>A0ABP0YHS0_9ROSI</name>
<feature type="region of interest" description="Disordered" evidence="4">
    <location>
        <begin position="207"/>
        <end position="232"/>
    </location>
</feature>
<feature type="compositionally biased region" description="Basic and acidic residues" evidence="4">
    <location>
        <begin position="537"/>
        <end position="550"/>
    </location>
</feature>
<comment type="similarity">
    <text evidence="1">Belongs to the ICR family.</text>
</comment>
<feature type="region of interest" description="Disordered" evidence="4">
    <location>
        <begin position="537"/>
        <end position="556"/>
    </location>
</feature>
<dbReference type="InterPro" id="IPR029688">
    <property type="entry name" value="ICR"/>
</dbReference>
<dbReference type="EMBL" id="OZ021738">
    <property type="protein sequence ID" value="CAK9320043.1"/>
    <property type="molecule type" value="Genomic_DNA"/>
</dbReference>
<keyword evidence="5" id="KW-0732">Signal</keyword>
<evidence type="ECO:0000256" key="4">
    <source>
        <dbReference type="SAM" id="MobiDB-lite"/>
    </source>
</evidence>
<proteinExistence type="inferred from homology"/>
<dbReference type="Proteomes" id="UP001642487">
    <property type="component" value="Chromosome 4"/>
</dbReference>
<accession>A0ABP0YHS0</accession>
<reference evidence="6 7" key="1">
    <citation type="submission" date="2024-03" db="EMBL/GenBank/DDBJ databases">
        <authorList>
            <person name="Gkanogiannis A."/>
            <person name="Becerra Lopez-Lavalle L."/>
        </authorList>
    </citation>
    <scope>NUCLEOTIDE SEQUENCE [LARGE SCALE GENOMIC DNA]</scope>
</reference>
<feature type="compositionally biased region" description="Low complexity" evidence="4">
    <location>
        <begin position="173"/>
        <end position="184"/>
    </location>
</feature>
<protein>
    <submittedName>
        <fullName evidence="6">Uncharacterized protein</fullName>
    </submittedName>
</protein>
<keyword evidence="2 3" id="KW-0175">Coiled coil</keyword>
<evidence type="ECO:0000313" key="7">
    <source>
        <dbReference type="Proteomes" id="UP001642487"/>
    </source>
</evidence>
<evidence type="ECO:0000256" key="3">
    <source>
        <dbReference type="SAM" id="Coils"/>
    </source>
</evidence>
<feature type="compositionally biased region" description="Basic and acidic residues" evidence="4">
    <location>
        <begin position="219"/>
        <end position="232"/>
    </location>
</feature>
<feature type="coiled-coil region" evidence="3">
    <location>
        <begin position="632"/>
        <end position="659"/>
    </location>
</feature>
<feature type="compositionally biased region" description="Basic and acidic residues" evidence="4">
    <location>
        <begin position="422"/>
        <end position="436"/>
    </location>
</feature>
<feature type="signal peptide" evidence="5">
    <location>
        <begin position="1"/>
        <end position="21"/>
    </location>
</feature>
<gene>
    <name evidence="6" type="ORF">CITCOLO1_LOCUS12083</name>
</gene>